<dbReference type="PANTHER" id="PTHR21435:SF1">
    <property type="entry name" value="MITOCHONDRIAL IMPORT INNER MEMBRANE TRANSLOCASE SUBUNIT TIM29"/>
    <property type="match status" value="1"/>
</dbReference>
<dbReference type="EMBL" id="QOIP01000003">
    <property type="protein sequence ID" value="RLU24344.1"/>
    <property type="molecule type" value="Genomic_DNA"/>
</dbReference>
<dbReference type="Proteomes" id="UP000279307">
    <property type="component" value="Chromosome 3"/>
</dbReference>
<sequence length="220" mass="25774">MNSQQVVQLSHRLRGAFSRLFTSRFNEISNKISNYEMPERIKGTVLERWAKYWHSLYVDYKDVAIDVAKDCRERPIRAAMYATILGGCFYSSRHNPDETMFREQLLQSSTKLIQVGELVRNPVSVQHIKWLEQCYNEGIVRRLNLGILSLIWLDNYDKDCSVYRAVCPYLKPRYVTFHERIVDIGFLDNWWLLEMKMKDYDVNEVEFSAAEAADSPASAV</sequence>
<reference evidence="1" key="2">
    <citation type="submission" date="2018-07" db="EMBL/GenBank/DDBJ databases">
        <authorList>
            <person name="Mckenzie S.K."/>
            <person name="Kronauer D.J.C."/>
        </authorList>
    </citation>
    <scope>NUCLEOTIDE SEQUENCE</scope>
    <source>
        <strain evidence="1">Clonal line C1</strain>
    </source>
</reference>
<dbReference type="Pfam" id="PF10171">
    <property type="entry name" value="Tim29"/>
    <property type="match status" value="1"/>
</dbReference>
<dbReference type="GO" id="GO:0042721">
    <property type="term" value="C:TIM22 mitochondrial import inner membrane insertion complex"/>
    <property type="evidence" value="ECO:0007669"/>
    <property type="project" value="InterPro"/>
</dbReference>
<gene>
    <name evidence="1" type="ORF">DMN91_002432</name>
</gene>
<proteinExistence type="predicted"/>
<accession>A0A3L8DV86</accession>
<protein>
    <recommendedName>
        <fullName evidence="2">Mitochondrial import inner membrane translocase subunit Tim29</fullName>
    </recommendedName>
</protein>
<name>A0A3L8DV86_OOCBI</name>
<reference evidence="1" key="1">
    <citation type="journal article" date="2018" name="Genome Res.">
        <title>The genomic architecture and molecular evolution of ant odorant receptors.</title>
        <authorList>
            <person name="McKenzie S.K."/>
            <person name="Kronauer D.J.C."/>
        </authorList>
    </citation>
    <scope>NUCLEOTIDE SEQUENCE [LARGE SCALE GENOMIC DNA]</scope>
    <source>
        <strain evidence="1">Clonal line C1</strain>
    </source>
</reference>
<dbReference type="AlphaFoldDB" id="A0A3L8DV86"/>
<dbReference type="OrthoDB" id="5970620at2759"/>
<evidence type="ECO:0008006" key="2">
    <source>
        <dbReference type="Google" id="ProtNLM"/>
    </source>
</evidence>
<dbReference type="InterPro" id="IPR019322">
    <property type="entry name" value="TIMM29"/>
</dbReference>
<evidence type="ECO:0000313" key="1">
    <source>
        <dbReference type="EMBL" id="RLU24344.1"/>
    </source>
</evidence>
<organism evidence="1">
    <name type="scientific">Ooceraea biroi</name>
    <name type="common">Clonal raider ant</name>
    <name type="synonym">Cerapachys biroi</name>
    <dbReference type="NCBI Taxonomy" id="2015173"/>
    <lineage>
        <taxon>Eukaryota</taxon>
        <taxon>Metazoa</taxon>
        <taxon>Ecdysozoa</taxon>
        <taxon>Arthropoda</taxon>
        <taxon>Hexapoda</taxon>
        <taxon>Insecta</taxon>
        <taxon>Pterygota</taxon>
        <taxon>Neoptera</taxon>
        <taxon>Endopterygota</taxon>
        <taxon>Hymenoptera</taxon>
        <taxon>Apocrita</taxon>
        <taxon>Aculeata</taxon>
        <taxon>Formicoidea</taxon>
        <taxon>Formicidae</taxon>
        <taxon>Dorylinae</taxon>
        <taxon>Ooceraea</taxon>
    </lineage>
</organism>
<dbReference type="PANTHER" id="PTHR21435">
    <property type="entry name" value="MITOCHONDRIAL IMPORT INNER MEMBRANE TRANSLOCASE SUBUNIT TIM29"/>
    <property type="match status" value="1"/>
</dbReference>
<dbReference type="GO" id="GO:0045039">
    <property type="term" value="P:protein insertion into mitochondrial inner membrane"/>
    <property type="evidence" value="ECO:0007669"/>
    <property type="project" value="TreeGrafter"/>
</dbReference>
<comment type="caution">
    <text evidence="1">The sequence shown here is derived from an EMBL/GenBank/DDBJ whole genome shotgun (WGS) entry which is preliminary data.</text>
</comment>